<dbReference type="SUPFAM" id="SSF53335">
    <property type="entry name" value="S-adenosyl-L-methionine-dependent methyltransferases"/>
    <property type="match status" value="1"/>
</dbReference>
<dbReference type="EMBL" id="AYTS01000076">
    <property type="protein sequence ID" value="OOP56543.1"/>
    <property type="molecule type" value="Genomic_DNA"/>
</dbReference>
<protein>
    <recommendedName>
        <fullName evidence="2">Methyltransferase domain-containing protein</fullName>
    </recommendedName>
</protein>
<feature type="domain" description="Methyltransferase" evidence="2">
    <location>
        <begin position="91"/>
        <end position="199"/>
    </location>
</feature>
<dbReference type="InterPro" id="IPR029063">
    <property type="entry name" value="SAM-dependent_MTases_sf"/>
</dbReference>
<dbReference type="Proteomes" id="UP000189681">
    <property type="component" value="Unassembled WGS sequence"/>
</dbReference>
<evidence type="ECO:0000313" key="3">
    <source>
        <dbReference type="EMBL" id="OOP56543.1"/>
    </source>
</evidence>
<reference evidence="3 4" key="1">
    <citation type="journal article" date="2017" name="Water Res.">
        <title>Discovery and metagenomic analysis of an anammox bacterial enrichment related to Candidatus "Brocadia caroliniensis" in a full-scale glycerol-fed nitritation-denitritation separate centrate treatment process.</title>
        <authorList>
            <person name="Park H."/>
            <person name="Brotto A.C."/>
            <person name="van Loosdrecht M.C."/>
            <person name="Chandran K."/>
        </authorList>
    </citation>
    <scope>NUCLEOTIDE SEQUENCE [LARGE SCALE GENOMIC DNA]</scope>
    <source>
        <strain evidence="3">26THWARD</strain>
    </source>
</reference>
<accession>A0A1V4ATS3</accession>
<dbReference type="InterPro" id="IPR025714">
    <property type="entry name" value="Methyltranfer_dom"/>
</dbReference>
<keyword evidence="1" id="KW-1133">Transmembrane helix</keyword>
<sequence length="249" mass="28138">MKGFCQAQNFVAFKIISLYTEDMLNPYRYAKVLLIFAITGCFCVAIATPDEIRRERPGILFSPSKIPLLEDPGRDVWQKPDEVLNALDMKRGQVVADIGAGSGYLTAKLSERVGESGLVYAVDIQQEMIDYTKKKLMDRGLKNVVAILGDVNDPKLPPEKTDTIILLSTYHEIARPIEFVKKLKLALKPRGKLAILEFTDESPIGPPLKFRLPEDVVMHEMQQADFTLLQKYTLLLPYQYFLVFTPSNP</sequence>
<name>A0A1V4ATS3_9BACT</name>
<dbReference type="AlphaFoldDB" id="A0A1V4ATS3"/>
<keyword evidence="1" id="KW-0812">Transmembrane</keyword>
<dbReference type="STRING" id="1004156.AYP45_08655"/>
<dbReference type="Gene3D" id="3.40.50.150">
    <property type="entry name" value="Vaccinia Virus protein VP39"/>
    <property type="match status" value="1"/>
</dbReference>
<dbReference type="PANTHER" id="PTHR43861">
    <property type="entry name" value="TRANS-ACONITATE 2-METHYLTRANSFERASE-RELATED"/>
    <property type="match status" value="1"/>
</dbReference>
<organism evidence="3 4">
    <name type="scientific">Candidatus Brocadia carolinensis</name>
    <dbReference type="NCBI Taxonomy" id="1004156"/>
    <lineage>
        <taxon>Bacteria</taxon>
        <taxon>Pseudomonadati</taxon>
        <taxon>Planctomycetota</taxon>
        <taxon>Candidatus Brocadiia</taxon>
        <taxon>Candidatus Brocadiales</taxon>
        <taxon>Candidatus Brocadiaceae</taxon>
        <taxon>Candidatus Brocadia</taxon>
    </lineage>
</organism>
<keyword evidence="1" id="KW-0472">Membrane</keyword>
<evidence type="ECO:0000256" key="1">
    <source>
        <dbReference type="SAM" id="Phobius"/>
    </source>
</evidence>
<comment type="caution">
    <text evidence="3">The sequence shown here is derived from an EMBL/GenBank/DDBJ whole genome shotgun (WGS) entry which is preliminary data.</text>
</comment>
<proteinExistence type="predicted"/>
<gene>
    <name evidence="3" type="ORF">AYP45_08655</name>
</gene>
<dbReference type="Pfam" id="PF13847">
    <property type="entry name" value="Methyltransf_31"/>
    <property type="match status" value="1"/>
</dbReference>
<feature type="transmembrane region" description="Helical" evidence="1">
    <location>
        <begin position="29"/>
        <end position="47"/>
    </location>
</feature>
<evidence type="ECO:0000259" key="2">
    <source>
        <dbReference type="Pfam" id="PF13847"/>
    </source>
</evidence>
<evidence type="ECO:0000313" key="4">
    <source>
        <dbReference type="Proteomes" id="UP000189681"/>
    </source>
</evidence>
<dbReference type="CDD" id="cd02440">
    <property type="entry name" value="AdoMet_MTases"/>
    <property type="match status" value="1"/>
</dbReference>